<dbReference type="PANTHER" id="PTHR48040:SF60">
    <property type="entry name" value="ABC TRANSPORTER DOMAIN-CONTAINING PROTEIN"/>
    <property type="match status" value="1"/>
</dbReference>
<keyword evidence="1" id="KW-0812">Transmembrane</keyword>
<evidence type="ECO:0000313" key="3">
    <source>
        <dbReference type="Proteomes" id="UP000467840"/>
    </source>
</evidence>
<gene>
    <name evidence="2" type="ORF">GH714_015741</name>
</gene>
<name>A0A6A6LMC1_HEVBR</name>
<dbReference type="EMBL" id="JAAGAX010000010">
    <property type="protein sequence ID" value="KAF2300779.1"/>
    <property type="molecule type" value="Genomic_DNA"/>
</dbReference>
<keyword evidence="3" id="KW-1185">Reference proteome</keyword>
<sequence length="245" mass="27449">MQTLFLETTLVNAIRFSVTIIIGVMFGVIFWNKGGQKKTRPELTNLLGATYAAILFLGASNASAVSSLYSGYGITRVLQLLGQFMAFLHPQFNDKKSLLHIPEQSSVPVNVLLKEGAMIMTYTYSACPSALAADDLARVSSRQMSRRSWGSMNVRGIWDARDVFQRRARHTMDDDDEELRWAAIERLPTYDRVRKGILKQVSSNGRVVQNEVDVTQLGSQDKKQLTESILQVVEQDNKSSNEAQE</sequence>
<dbReference type="Proteomes" id="UP000467840">
    <property type="component" value="Chromosome 4"/>
</dbReference>
<keyword evidence="1" id="KW-0472">Membrane</keyword>
<comment type="caution">
    <text evidence="2">The sequence shown here is derived from an EMBL/GenBank/DDBJ whole genome shotgun (WGS) entry which is preliminary data.</text>
</comment>
<dbReference type="PANTHER" id="PTHR48040">
    <property type="entry name" value="PLEIOTROPIC DRUG RESISTANCE PROTEIN 1-LIKE ISOFORM X1"/>
    <property type="match status" value="1"/>
</dbReference>
<proteinExistence type="predicted"/>
<dbReference type="AlphaFoldDB" id="A0A6A6LMC1"/>
<reference evidence="2 3" key="1">
    <citation type="journal article" date="2020" name="Mol. Plant">
        <title>The Chromosome-Based Rubber Tree Genome Provides New Insights into Spurge Genome Evolution and Rubber Biosynthesis.</title>
        <authorList>
            <person name="Liu J."/>
            <person name="Shi C."/>
            <person name="Shi C.C."/>
            <person name="Li W."/>
            <person name="Zhang Q.J."/>
            <person name="Zhang Y."/>
            <person name="Li K."/>
            <person name="Lu H.F."/>
            <person name="Shi C."/>
            <person name="Zhu S.T."/>
            <person name="Xiao Z.Y."/>
            <person name="Nan H."/>
            <person name="Yue Y."/>
            <person name="Zhu X.G."/>
            <person name="Wu Y."/>
            <person name="Hong X.N."/>
            <person name="Fan G.Y."/>
            <person name="Tong Y."/>
            <person name="Zhang D."/>
            <person name="Mao C.L."/>
            <person name="Liu Y.L."/>
            <person name="Hao S.J."/>
            <person name="Liu W.Q."/>
            <person name="Lv M.Q."/>
            <person name="Zhang H.B."/>
            <person name="Liu Y."/>
            <person name="Hu-Tang G.R."/>
            <person name="Wang J.P."/>
            <person name="Wang J.H."/>
            <person name="Sun Y.H."/>
            <person name="Ni S.B."/>
            <person name="Chen W.B."/>
            <person name="Zhang X.C."/>
            <person name="Jiao Y.N."/>
            <person name="Eichler E.E."/>
            <person name="Li G.H."/>
            <person name="Liu X."/>
            <person name="Gao L.Z."/>
        </authorList>
    </citation>
    <scope>NUCLEOTIDE SEQUENCE [LARGE SCALE GENOMIC DNA]</scope>
    <source>
        <strain evidence="3">cv. GT1</strain>
        <tissue evidence="2">Leaf</tissue>
    </source>
</reference>
<protein>
    <submittedName>
        <fullName evidence="2">Uncharacterized protein</fullName>
    </submittedName>
</protein>
<evidence type="ECO:0000313" key="2">
    <source>
        <dbReference type="EMBL" id="KAF2300779.1"/>
    </source>
</evidence>
<evidence type="ECO:0000256" key="1">
    <source>
        <dbReference type="SAM" id="Phobius"/>
    </source>
</evidence>
<accession>A0A6A6LMC1</accession>
<organism evidence="2 3">
    <name type="scientific">Hevea brasiliensis</name>
    <name type="common">Para rubber tree</name>
    <name type="synonym">Siphonia brasiliensis</name>
    <dbReference type="NCBI Taxonomy" id="3981"/>
    <lineage>
        <taxon>Eukaryota</taxon>
        <taxon>Viridiplantae</taxon>
        <taxon>Streptophyta</taxon>
        <taxon>Embryophyta</taxon>
        <taxon>Tracheophyta</taxon>
        <taxon>Spermatophyta</taxon>
        <taxon>Magnoliopsida</taxon>
        <taxon>eudicotyledons</taxon>
        <taxon>Gunneridae</taxon>
        <taxon>Pentapetalae</taxon>
        <taxon>rosids</taxon>
        <taxon>fabids</taxon>
        <taxon>Malpighiales</taxon>
        <taxon>Euphorbiaceae</taxon>
        <taxon>Crotonoideae</taxon>
        <taxon>Micrandreae</taxon>
        <taxon>Hevea</taxon>
    </lineage>
</organism>
<keyword evidence="1" id="KW-1133">Transmembrane helix</keyword>
<feature type="transmembrane region" description="Helical" evidence="1">
    <location>
        <begin position="12"/>
        <end position="31"/>
    </location>
</feature>